<evidence type="ECO:0000313" key="1">
    <source>
        <dbReference type="EMBL" id="MVM35444.1"/>
    </source>
</evidence>
<dbReference type="AlphaFoldDB" id="A0A7K1SNQ7"/>
<accession>A0A7K1SNQ7</accession>
<reference evidence="1 2" key="1">
    <citation type="submission" date="2019-12" db="EMBL/GenBank/DDBJ databases">
        <title>Spirosoma sp. HMF4905 genome sequencing and assembly.</title>
        <authorList>
            <person name="Kang H."/>
            <person name="Cha I."/>
            <person name="Kim H."/>
            <person name="Joh K."/>
        </authorList>
    </citation>
    <scope>NUCLEOTIDE SEQUENCE [LARGE SCALE GENOMIC DNA]</scope>
    <source>
        <strain evidence="1 2">HMF4905</strain>
    </source>
</reference>
<dbReference type="RefSeq" id="WP_157590248.1">
    <property type="nucleotide sequence ID" value="NZ_WPIN01000023.1"/>
</dbReference>
<protein>
    <submittedName>
        <fullName evidence="1">Uncharacterized protein</fullName>
    </submittedName>
</protein>
<comment type="caution">
    <text evidence="1">The sequence shown here is derived from an EMBL/GenBank/DDBJ whole genome shotgun (WGS) entry which is preliminary data.</text>
</comment>
<sequence length="383" mass="42766">MGVLKISRLIVFFAALSLLSINESVGQIRYFRTPAISLKPDTTLAFIAASQDSIANDTLFQIRSKEGYPTAYFRKIKTSVCFDNKCRLLKVNLYWNSTGRYLGFELPKGEFLSKAEHKPFKPAEYERMSELLADPLSPLATLSYAELAPQVKPVDKGNEVDGVTSATAKNVLAYVVEGAAYTTYKMWHVVYGPTQEDVVHLTEKSVSPAFILMILNSPDLTDKIWALNHIRGFVPLTPELQQALFAFISPTDYNLAERAINALSADDLRASAIQRLLFAKFSESNYALKKRIISKFSEATILDAGVKKAFAEQLTSLNSELVSNVLDLFRKNKVADSETCRMVAQLLGNTNQLIAQKAFAYLKSTPVSDTLIEKQMKDYNLKK</sequence>
<evidence type="ECO:0000313" key="2">
    <source>
        <dbReference type="Proteomes" id="UP000436006"/>
    </source>
</evidence>
<name>A0A7K1SNQ7_9BACT</name>
<gene>
    <name evidence="1" type="ORF">GO755_35815</name>
</gene>
<proteinExistence type="predicted"/>
<dbReference type="Proteomes" id="UP000436006">
    <property type="component" value="Unassembled WGS sequence"/>
</dbReference>
<organism evidence="1 2">
    <name type="scientific">Spirosoma arboris</name>
    <dbReference type="NCBI Taxonomy" id="2682092"/>
    <lineage>
        <taxon>Bacteria</taxon>
        <taxon>Pseudomonadati</taxon>
        <taxon>Bacteroidota</taxon>
        <taxon>Cytophagia</taxon>
        <taxon>Cytophagales</taxon>
        <taxon>Cytophagaceae</taxon>
        <taxon>Spirosoma</taxon>
    </lineage>
</organism>
<dbReference type="EMBL" id="WPIN01000023">
    <property type="protein sequence ID" value="MVM35444.1"/>
    <property type="molecule type" value="Genomic_DNA"/>
</dbReference>
<keyword evidence="2" id="KW-1185">Reference proteome</keyword>